<dbReference type="InterPro" id="IPR027417">
    <property type="entry name" value="P-loop_NTPase"/>
</dbReference>
<evidence type="ECO:0008006" key="3">
    <source>
        <dbReference type="Google" id="ProtNLM"/>
    </source>
</evidence>
<gene>
    <name evidence="1" type="ORF">BJ085DRAFT_19370</name>
</gene>
<dbReference type="SUPFAM" id="SSF52540">
    <property type="entry name" value="P-loop containing nucleoside triphosphate hydrolases"/>
    <property type="match status" value="1"/>
</dbReference>
<reference evidence="2" key="1">
    <citation type="journal article" date="2018" name="Nat. Microbiol.">
        <title>Leveraging single-cell genomics to expand the fungal tree of life.</title>
        <authorList>
            <person name="Ahrendt S.R."/>
            <person name="Quandt C.A."/>
            <person name="Ciobanu D."/>
            <person name="Clum A."/>
            <person name="Salamov A."/>
            <person name="Andreopoulos B."/>
            <person name="Cheng J.F."/>
            <person name="Woyke T."/>
            <person name="Pelin A."/>
            <person name="Henrissat B."/>
            <person name="Reynolds N.K."/>
            <person name="Benny G.L."/>
            <person name="Smith M.E."/>
            <person name="James T.Y."/>
            <person name="Grigoriev I.V."/>
        </authorList>
    </citation>
    <scope>NUCLEOTIDE SEQUENCE [LARGE SCALE GENOMIC DNA]</scope>
    <source>
        <strain evidence="2">RSA 468</strain>
    </source>
</reference>
<dbReference type="STRING" id="215637.A0A4Q0A0A5"/>
<proteinExistence type="predicted"/>
<dbReference type="Proteomes" id="UP000268162">
    <property type="component" value="Unassembled WGS sequence"/>
</dbReference>
<feature type="non-terminal residue" evidence="1">
    <location>
        <position position="1"/>
    </location>
</feature>
<evidence type="ECO:0000313" key="2">
    <source>
        <dbReference type="Proteomes" id="UP000268162"/>
    </source>
</evidence>
<dbReference type="AlphaFoldDB" id="A0A4Q0A0A5"/>
<sequence>VDLVRLVRQPIGAATLVISAPSFDHELKDPVNDAITIKSTHRLVIVEGIYLQLQGVDAWENLPVLMDENWWLQCDPTECRRRLIHRHIQAGICSDETAATHQVDQNDMLNAQFILDHRIAHVDRIIN</sequence>
<keyword evidence="2" id="KW-1185">Reference proteome</keyword>
<name>A0A4Q0A0A5_9FUNG</name>
<dbReference type="Gene3D" id="3.40.50.300">
    <property type="entry name" value="P-loop containing nucleotide triphosphate hydrolases"/>
    <property type="match status" value="1"/>
</dbReference>
<dbReference type="EMBL" id="ML002295">
    <property type="protein sequence ID" value="RKP39148.1"/>
    <property type="molecule type" value="Genomic_DNA"/>
</dbReference>
<evidence type="ECO:0000313" key="1">
    <source>
        <dbReference type="EMBL" id="RKP39148.1"/>
    </source>
</evidence>
<accession>A0A4Q0A0A5</accession>
<organism evidence="1 2">
    <name type="scientific">Dimargaris cristalligena</name>
    <dbReference type="NCBI Taxonomy" id="215637"/>
    <lineage>
        <taxon>Eukaryota</taxon>
        <taxon>Fungi</taxon>
        <taxon>Fungi incertae sedis</taxon>
        <taxon>Zoopagomycota</taxon>
        <taxon>Kickxellomycotina</taxon>
        <taxon>Dimargaritomycetes</taxon>
        <taxon>Dimargaritales</taxon>
        <taxon>Dimargaritaceae</taxon>
        <taxon>Dimargaris</taxon>
    </lineage>
</organism>
<protein>
    <recommendedName>
        <fullName evidence="3">P-loop containing nucleoside triphosphate hydrolase protein</fullName>
    </recommendedName>
</protein>